<reference evidence="2 3" key="1">
    <citation type="submission" date="2016-02" db="EMBL/GenBank/DDBJ databases">
        <title>Genome analysis of coral dinoflagellate symbionts highlights evolutionary adaptations to a symbiotic lifestyle.</title>
        <authorList>
            <person name="Aranda M."/>
            <person name="Li Y."/>
            <person name="Liew Y.J."/>
            <person name="Baumgarten S."/>
            <person name="Simakov O."/>
            <person name="Wilson M."/>
            <person name="Piel J."/>
            <person name="Ashoor H."/>
            <person name="Bougouffa S."/>
            <person name="Bajic V.B."/>
            <person name="Ryu T."/>
            <person name="Ravasi T."/>
            <person name="Bayer T."/>
            <person name="Micklem G."/>
            <person name="Kim H."/>
            <person name="Bhak J."/>
            <person name="Lajeunesse T.C."/>
            <person name="Voolstra C.R."/>
        </authorList>
    </citation>
    <scope>NUCLEOTIDE SEQUENCE [LARGE SCALE GENOMIC DNA]</scope>
    <source>
        <strain evidence="2 3">CCMP2467</strain>
    </source>
</reference>
<name>A0A1Q9ELJ1_SYMMI</name>
<dbReference type="OrthoDB" id="10422313at2759"/>
<comment type="caution">
    <text evidence="2">The sequence shown here is derived from an EMBL/GenBank/DDBJ whole genome shotgun (WGS) entry which is preliminary data.</text>
</comment>
<dbReference type="AlphaFoldDB" id="A0A1Q9ELJ1"/>
<dbReference type="Proteomes" id="UP000186817">
    <property type="component" value="Unassembled WGS sequence"/>
</dbReference>
<evidence type="ECO:0000313" key="2">
    <source>
        <dbReference type="EMBL" id="OLQ08292.1"/>
    </source>
</evidence>
<feature type="region of interest" description="Disordered" evidence="1">
    <location>
        <begin position="1"/>
        <end position="22"/>
    </location>
</feature>
<dbReference type="EMBL" id="LSRX01000120">
    <property type="protein sequence ID" value="OLQ08292.1"/>
    <property type="molecule type" value="Genomic_DNA"/>
</dbReference>
<sequence length="175" mass="18796">MDSDGCRTRTSSLSSEMSHATVQLADSVKNEAEDRARSTVVGMGTSVKNQGKQKQIQLRSATGLQSQFDYHVSAARLTGLGYGRARRLQHVEGGTGITAGSNQELILELPVAKVRRSESSSSSPSSCKSPTSVNVRTFLATVNKNECRTQPAEASETQTQHQKLRAGCTRVIVSV</sequence>
<feature type="compositionally biased region" description="Polar residues" evidence="1">
    <location>
        <begin position="8"/>
        <end position="21"/>
    </location>
</feature>
<keyword evidence="3" id="KW-1185">Reference proteome</keyword>
<proteinExistence type="predicted"/>
<protein>
    <submittedName>
        <fullName evidence="2">Uncharacterized protein</fullName>
    </submittedName>
</protein>
<gene>
    <name evidence="2" type="ORF">AK812_SmicGene8208</name>
</gene>
<organism evidence="2 3">
    <name type="scientific">Symbiodinium microadriaticum</name>
    <name type="common">Dinoflagellate</name>
    <name type="synonym">Zooxanthella microadriatica</name>
    <dbReference type="NCBI Taxonomy" id="2951"/>
    <lineage>
        <taxon>Eukaryota</taxon>
        <taxon>Sar</taxon>
        <taxon>Alveolata</taxon>
        <taxon>Dinophyceae</taxon>
        <taxon>Suessiales</taxon>
        <taxon>Symbiodiniaceae</taxon>
        <taxon>Symbiodinium</taxon>
    </lineage>
</organism>
<evidence type="ECO:0000256" key="1">
    <source>
        <dbReference type="SAM" id="MobiDB-lite"/>
    </source>
</evidence>
<evidence type="ECO:0000313" key="3">
    <source>
        <dbReference type="Proteomes" id="UP000186817"/>
    </source>
</evidence>
<accession>A0A1Q9ELJ1</accession>